<dbReference type="Gene3D" id="3.40.50.980">
    <property type="match status" value="2"/>
</dbReference>
<dbReference type="InterPro" id="IPR020845">
    <property type="entry name" value="AMP-binding_CS"/>
</dbReference>
<proteinExistence type="predicted"/>
<name>A0ABW9A4B6_9BURK</name>
<dbReference type="PANTHER" id="PTHR45527:SF1">
    <property type="entry name" value="FATTY ACID SYNTHASE"/>
    <property type="match status" value="1"/>
</dbReference>
<dbReference type="PANTHER" id="PTHR45527">
    <property type="entry name" value="NONRIBOSOMAL PEPTIDE SYNTHETASE"/>
    <property type="match status" value="1"/>
</dbReference>
<comment type="caution">
    <text evidence="2">The sequence shown here is derived from an EMBL/GenBank/DDBJ whole genome shotgun (WGS) entry which is preliminary data.</text>
</comment>
<feature type="domain" description="AMP-dependent synthetase/ligase" evidence="1">
    <location>
        <begin position="20"/>
        <end position="177"/>
    </location>
</feature>
<evidence type="ECO:0000313" key="3">
    <source>
        <dbReference type="Proteomes" id="UP001629249"/>
    </source>
</evidence>
<feature type="non-terminal residue" evidence="2">
    <location>
        <position position="177"/>
    </location>
</feature>
<accession>A0ABW9A4B6</accession>
<organism evidence="2 3">
    <name type="scientific">Paraburkholderia agricolaris</name>
    <dbReference type="NCBI Taxonomy" id="2152888"/>
    <lineage>
        <taxon>Bacteria</taxon>
        <taxon>Pseudomonadati</taxon>
        <taxon>Pseudomonadota</taxon>
        <taxon>Betaproteobacteria</taxon>
        <taxon>Burkholderiales</taxon>
        <taxon>Burkholderiaceae</taxon>
        <taxon>Paraburkholderia</taxon>
    </lineage>
</organism>
<dbReference type="EMBL" id="JAQQFN010000106">
    <property type="protein sequence ID" value="MFL9889274.1"/>
    <property type="molecule type" value="Genomic_DNA"/>
</dbReference>
<dbReference type="PROSITE" id="PS00455">
    <property type="entry name" value="AMP_BINDING"/>
    <property type="match status" value="1"/>
</dbReference>
<gene>
    <name evidence="2" type="ORF">PQR66_40105</name>
</gene>
<dbReference type="InterPro" id="IPR000873">
    <property type="entry name" value="AMP-dep_synth/lig_dom"/>
</dbReference>
<keyword evidence="3" id="KW-1185">Reference proteome</keyword>
<dbReference type="RefSeq" id="WP_408336635.1">
    <property type="nucleotide sequence ID" value="NZ_JAQQFH010000117.1"/>
</dbReference>
<feature type="non-terminal residue" evidence="2">
    <location>
        <position position="1"/>
    </location>
</feature>
<dbReference type="SUPFAM" id="SSF56801">
    <property type="entry name" value="Acetyl-CoA synthetase-like"/>
    <property type="match status" value="1"/>
</dbReference>
<sequence>GFSRCDVDYDGAQPVHRVIEAQVRRTPDAVAVLFGDQKLTYAELNARANRLAHRLSAQGVGPDVRVGIAVERSVEMVVGLLAIMKAGGAYVPFDPSYPAARLAYMMADSGIALLLTQHRVRDALPLPDGITVLELDAPDLTDQPSHNPVIGLDGENLAYVIYTSGSTGQPKGAANRH</sequence>
<reference evidence="2 3" key="1">
    <citation type="journal article" date="2024" name="Chem. Sci.">
        <title>Discovery of megapolipeptins by genome mining of a Burkholderiales bacteria collection.</title>
        <authorList>
            <person name="Paulo B.S."/>
            <person name="Recchia M.J.J."/>
            <person name="Lee S."/>
            <person name="Fergusson C.H."/>
            <person name="Romanowski S.B."/>
            <person name="Hernandez A."/>
            <person name="Krull N."/>
            <person name="Liu D.Y."/>
            <person name="Cavanagh H."/>
            <person name="Bos A."/>
            <person name="Gray C.A."/>
            <person name="Murphy B.T."/>
            <person name="Linington R.G."/>
            <person name="Eustaquio A.S."/>
        </authorList>
    </citation>
    <scope>NUCLEOTIDE SEQUENCE [LARGE SCALE GENOMIC DNA]</scope>
    <source>
        <strain evidence="2 3">RL16-012-BIC-B</strain>
    </source>
</reference>
<protein>
    <submittedName>
        <fullName evidence="2">AMP-binding protein</fullName>
    </submittedName>
</protein>
<evidence type="ECO:0000313" key="2">
    <source>
        <dbReference type="EMBL" id="MFL9889274.1"/>
    </source>
</evidence>
<dbReference type="Pfam" id="PF00501">
    <property type="entry name" value="AMP-binding"/>
    <property type="match status" value="1"/>
</dbReference>
<dbReference type="Proteomes" id="UP001629249">
    <property type="component" value="Unassembled WGS sequence"/>
</dbReference>
<evidence type="ECO:0000259" key="1">
    <source>
        <dbReference type="Pfam" id="PF00501"/>
    </source>
</evidence>